<accession>A0ABT5VDP1</accession>
<reference evidence="1" key="1">
    <citation type="submission" date="2024-05" db="EMBL/GenBank/DDBJ databases">
        <title>Alkalihalobacillus sp. strain MEB203 novel alkaliphilic bacterium from Lonar Lake, India.</title>
        <authorList>
            <person name="Joshi A."/>
            <person name="Thite S."/>
            <person name="Mengade P."/>
        </authorList>
    </citation>
    <scope>NUCLEOTIDE SEQUENCE</scope>
    <source>
        <strain evidence="1">MEB 203</strain>
    </source>
</reference>
<name>A0ABT5VDP1_9BACI</name>
<comment type="caution">
    <text evidence="1">The sequence shown here is derived from an EMBL/GenBank/DDBJ whole genome shotgun (WGS) entry which is preliminary data.</text>
</comment>
<dbReference type="EMBL" id="JAOTPO010000005">
    <property type="protein sequence ID" value="MDE5413571.1"/>
    <property type="molecule type" value="Genomic_DNA"/>
</dbReference>
<protein>
    <submittedName>
        <fullName evidence="1">DUF3055 domain-containing protein</fullName>
    </submittedName>
</protein>
<evidence type="ECO:0000313" key="1">
    <source>
        <dbReference type="EMBL" id="MDE5413571.1"/>
    </source>
</evidence>
<dbReference type="InterPro" id="IPR021415">
    <property type="entry name" value="SAV0927-like"/>
</dbReference>
<keyword evidence="2" id="KW-1185">Reference proteome</keyword>
<gene>
    <name evidence="1" type="ORF">N7Z68_09240</name>
</gene>
<proteinExistence type="predicted"/>
<sequence>MFESILGMDDLSTVQHIGYASESRMYDFTLVFSDHFFGKTLVTCLQSGNSSLLDFHDVSDVSVVKRVFRIQDDEIAHEVSALLQSKIPLAKKFDQYE</sequence>
<dbReference type="Proteomes" id="UP001148125">
    <property type="component" value="Unassembled WGS sequence"/>
</dbReference>
<evidence type="ECO:0000313" key="2">
    <source>
        <dbReference type="Proteomes" id="UP001148125"/>
    </source>
</evidence>
<dbReference type="Pfam" id="PF11256">
    <property type="entry name" value="SAV0927-like"/>
    <property type="match status" value="1"/>
</dbReference>
<organism evidence="1 2">
    <name type="scientific">Alkalihalobacterium chitinilyticum</name>
    <dbReference type="NCBI Taxonomy" id="2980103"/>
    <lineage>
        <taxon>Bacteria</taxon>
        <taxon>Bacillati</taxon>
        <taxon>Bacillota</taxon>
        <taxon>Bacilli</taxon>
        <taxon>Bacillales</taxon>
        <taxon>Bacillaceae</taxon>
        <taxon>Alkalihalobacterium</taxon>
    </lineage>
</organism>
<dbReference type="RefSeq" id="WP_275118192.1">
    <property type="nucleotide sequence ID" value="NZ_JAOTPO010000005.1"/>
</dbReference>